<evidence type="ECO:0000313" key="3">
    <source>
        <dbReference type="RefSeq" id="XP_016706152.1"/>
    </source>
</evidence>
<dbReference type="Proteomes" id="UP000818029">
    <property type="component" value="Chromosome A12"/>
</dbReference>
<dbReference type="CDD" id="cd09272">
    <property type="entry name" value="RNase_HI_RT_Ty1"/>
    <property type="match status" value="1"/>
</dbReference>
<protein>
    <submittedName>
        <fullName evidence="3">Uncharacterized mitochondrial protein AtMg00810-like</fullName>
    </submittedName>
</protein>
<dbReference type="PANTHER" id="PTHR11439:SF463">
    <property type="entry name" value="REVERSE TRANSCRIPTASE TY1_COPIA-TYPE DOMAIN-CONTAINING PROTEIN"/>
    <property type="match status" value="1"/>
</dbReference>
<dbReference type="Pfam" id="PF07727">
    <property type="entry name" value="RVT_2"/>
    <property type="match status" value="1"/>
</dbReference>
<sequence>MRSENEPTLHVKKEGKNDFNIVCLYVDDIIYTSSSNFLIDEFKSQMINGFEMSDMGLLHYFLGFKVHQAKNGIYISQRKYAKDLLSNFGTLNCKPTTTPMNINEKLQLEDGEEIVDARSNLQRFIIEQQNGSYSTLLELWSMAFDSDWESSLDDRRSVSANVFTLGSGVITWSSKKQATTALLTLEAEYVTTTAVACQAIWLRRMLADFQQEKKCATEIHDKESNIS</sequence>
<dbReference type="RefSeq" id="XP_016706152.1">
    <property type="nucleotide sequence ID" value="XM_016850663.1"/>
</dbReference>
<dbReference type="STRING" id="3635.A0A1U8KUJ3"/>
<reference evidence="2" key="1">
    <citation type="journal article" date="2020" name="Nat. Genet.">
        <title>Genomic diversifications of five Gossypium allopolyploid species and their impact on cotton improvement.</title>
        <authorList>
            <person name="Chen Z.J."/>
            <person name="Sreedasyam A."/>
            <person name="Ando A."/>
            <person name="Song Q."/>
            <person name="De Santiago L.M."/>
            <person name="Hulse-Kemp A.M."/>
            <person name="Ding M."/>
            <person name="Ye W."/>
            <person name="Kirkbride R.C."/>
            <person name="Jenkins J."/>
            <person name="Plott C."/>
            <person name="Lovell J."/>
            <person name="Lin Y.M."/>
            <person name="Vaughn R."/>
            <person name="Liu B."/>
            <person name="Simpson S."/>
            <person name="Scheffler B.E."/>
            <person name="Wen L."/>
            <person name="Saski C.A."/>
            <person name="Grover C.E."/>
            <person name="Hu G."/>
            <person name="Conover J.L."/>
            <person name="Carlson J.W."/>
            <person name="Shu S."/>
            <person name="Boston L.B."/>
            <person name="Williams M."/>
            <person name="Peterson D.G."/>
            <person name="McGee K."/>
            <person name="Jones D.C."/>
            <person name="Wendel J.F."/>
            <person name="Stelly D.M."/>
            <person name="Grimwood J."/>
            <person name="Schmutz J."/>
        </authorList>
    </citation>
    <scope>NUCLEOTIDE SEQUENCE [LARGE SCALE GENOMIC DNA]</scope>
    <source>
        <strain evidence="2">cv. TM-1</strain>
    </source>
</reference>
<dbReference type="KEGG" id="ghi:107920804"/>
<dbReference type="InterPro" id="IPR013103">
    <property type="entry name" value="RVT_2"/>
</dbReference>
<feature type="domain" description="Reverse transcriptase Ty1/copia-type" evidence="1">
    <location>
        <begin position="3"/>
        <end position="100"/>
    </location>
</feature>
<dbReference type="SUPFAM" id="SSF56672">
    <property type="entry name" value="DNA/RNA polymerases"/>
    <property type="match status" value="1"/>
</dbReference>
<gene>
    <name evidence="3" type="primary">LOC107920804</name>
</gene>
<dbReference type="AlphaFoldDB" id="A0A1U8KUJ3"/>
<keyword evidence="2" id="KW-1185">Reference proteome</keyword>
<dbReference type="GeneID" id="107920804"/>
<proteinExistence type="predicted"/>
<dbReference type="InterPro" id="IPR043502">
    <property type="entry name" value="DNA/RNA_pol_sf"/>
</dbReference>
<evidence type="ECO:0000313" key="2">
    <source>
        <dbReference type="Proteomes" id="UP000818029"/>
    </source>
</evidence>
<organism evidence="2 3">
    <name type="scientific">Gossypium hirsutum</name>
    <name type="common">Upland cotton</name>
    <name type="synonym">Gossypium mexicanum</name>
    <dbReference type="NCBI Taxonomy" id="3635"/>
    <lineage>
        <taxon>Eukaryota</taxon>
        <taxon>Viridiplantae</taxon>
        <taxon>Streptophyta</taxon>
        <taxon>Embryophyta</taxon>
        <taxon>Tracheophyta</taxon>
        <taxon>Spermatophyta</taxon>
        <taxon>Magnoliopsida</taxon>
        <taxon>eudicotyledons</taxon>
        <taxon>Gunneridae</taxon>
        <taxon>Pentapetalae</taxon>
        <taxon>rosids</taxon>
        <taxon>malvids</taxon>
        <taxon>Malvales</taxon>
        <taxon>Malvaceae</taxon>
        <taxon>Malvoideae</taxon>
        <taxon>Gossypium</taxon>
    </lineage>
</organism>
<reference evidence="3" key="2">
    <citation type="submission" date="2025-08" db="UniProtKB">
        <authorList>
            <consortium name="RefSeq"/>
        </authorList>
    </citation>
    <scope>IDENTIFICATION</scope>
</reference>
<dbReference type="PaxDb" id="3635-A0A1U8KUJ3"/>
<accession>A0A1U8KUJ3</accession>
<evidence type="ECO:0000259" key="1">
    <source>
        <dbReference type="Pfam" id="PF07727"/>
    </source>
</evidence>
<name>A0A1U8KUJ3_GOSHI</name>
<dbReference type="PANTHER" id="PTHR11439">
    <property type="entry name" value="GAG-POL-RELATED RETROTRANSPOSON"/>
    <property type="match status" value="1"/>
</dbReference>